<comment type="catalytic activity">
    <reaction evidence="11">
        <text>a fatty acyl-[ACP] + malonyl-[ACP] + H(+) = a 3-oxoacyl-[ACP] + holo-[ACP] + CO2</text>
        <dbReference type="Rhea" id="RHEA:22836"/>
        <dbReference type="Rhea" id="RHEA-COMP:9623"/>
        <dbReference type="Rhea" id="RHEA-COMP:9685"/>
        <dbReference type="Rhea" id="RHEA-COMP:9916"/>
        <dbReference type="Rhea" id="RHEA-COMP:14125"/>
        <dbReference type="ChEBI" id="CHEBI:15378"/>
        <dbReference type="ChEBI" id="CHEBI:16526"/>
        <dbReference type="ChEBI" id="CHEBI:64479"/>
        <dbReference type="ChEBI" id="CHEBI:78449"/>
        <dbReference type="ChEBI" id="CHEBI:78776"/>
        <dbReference type="ChEBI" id="CHEBI:138651"/>
    </reaction>
</comment>
<dbReference type="GO" id="GO:0006633">
    <property type="term" value="P:fatty acid biosynthetic process"/>
    <property type="evidence" value="ECO:0007669"/>
    <property type="project" value="UniProtKB-UniRule"/>
</dbReference>
<comment type="pathway">
    <text evidence="1 11">Lipid metabolism; fatty acid biosynthesis.</text>
</comment>
<dbReference type="PANTHER" id="PTHR11712:SF336">
    <property type="entry name" value="3-OXOACYL-[ACYL-CARRIER-PROTEIN] SYNTHASE, MITOCHONDRIAL"/>
    <property type="match status" value="1"/>
</dbReference>
<keyword evidence="16" id="KW-1185">Reference proteome</keyword>
<name>A0A2S7IHP6_9BACT</name>
<dbReference type="Proteomes" id="UP000239590">
    <property type="component" value="Unassembled WGS sequence"/>
</dbReference>
<dbReference type="InterPro" id="IPR020841">
    <property type="entry name" value="PKS_Beta-ketoAc_synthase_dom"/>
</dbReference>
<evidence type="ECO:0000313" key="15">
    <source>
        <dbReference type="EMBL" id="PQA55514.1"/>
    </source>
</evidence>
<dbReference type="CDD" id="cd00834">
    <property type="entry name" value="KAS_I_II"/>
    <property type="match status" value="1"/>
</dbReference>
<dbReference type="Pfam" id="PF02801">
    <property type="entry name" value="Ketoacyl-synt_C"/>
    <property type="match status" value="1"/>
</dbReference>
<protein>
    <recommendedName>
        <fullName evidence="4 11">3-oxoacyl-[acyl-carrier-protein] synthase 2</fullName>
        <ecNumber evidence="3 11">2.3.1.179</ecNumber>
    </recommendedName>
</protein>
<evidence type="ECO:0000256" key="7">
    <source>
        <dbReference type="ARBA" id="ARBA00022832"/>
    </source>
</evidence>
<dbReference type="AlphaFoldDB" id="A0A2S7IHP6"/>
<dbReference type="PANTHER" id="PTHR11712">
    <property type="entry name" value="POLYKETIDE SYNTHASE-RELATED"/>
    <property type="match status" value="1"/>
</dbReference>
<dbReference type="GO" id="GO:0004315">
    <property type="term" value="F:3-oxoacyl-[acyl-carrier-protein] synthase activity"/>
    <property type="evidence" value="ECO:0007669"/>
    <property type="project" value="UniProtKB-UniRule"/>
</dbReference>
<dbReference type="PIRSF" id="PIRSF000447">
    <property type="entry name" value="KAS_II"/>
    <property type="match status" value="1"/>
</dbReference>
<dbReference type="InterPro" id="IPR016039">
    <property type="entry name" value="Thiolase-like"/>
</dbReference>
<keyword evidence="10 11" id="KW-0012">Acyltransferase</keyword>
<comment type="caution">
    <text evidence="15">The sequence shown here is derived from an EMBL/GenBank/DDBJ whole genome shotgun (WGS) entry which is preliminary data.</text>
</comment>
<dbReference type="NCBIfam" id="NF005589">
    <property type="entry name" value="PRK07314.1"/>
    <property type="match status" value="1"/>
</dbReference>
<dbReference type="NCBIfam" id="TIGR03150">
    <property type="entry name" value="fabF"/>
    <property type="match status" value="1"/>
</dbReference>
<dbReference type="EC" id="2.3.1.179" evidence="3 11"/>
<evidence type="ECO:0000256" key="13">
    <source>
        <dbReference type="RuleBase" id="RU003694"/>
    </source>
</evidence>
<dbReference type="RefSeq" id="WP_104714980.1">
    <property type="nucleotide sequence ID" value="NZ_PTRA01000004.1"/>
</dbReference>
<dbReference type="GO" id="GO:0005829">
    <property type="term" value="C:cytosol"/>
    <property type="evidence" value="ECO:0007669"/>
    <property type="project" value="TreeGrafter"/>
</dbReference>
<evidence type="ECO:0000256" key="12">
    <source>
        <dbReference type="PIRSR" id="PIRSR000447-1"/>
    </source>
</evidence>
<sequence>MNRVVITGLGALTPLGNTVSDFWNNLITGTSGAARITRFNPEAFRTQIACELKDFRASDYLDRNEIRRTDPFTQYALIAADQAIADSGLDFNSMDPFDTGVIWGSGQGGMETFEEQVKEYTLGQFKPRFNPFFVPKLIVNMASGLISIKHGLMGINYTTVSACATSNTAIMDAFNYIRWGKAKVMVTGGSEAPITEASVGGFAAMKAMSTRNDDPATASRPFDVARDGFVMGEGAGALILEEYEHAKARGARIYAELAGAAMTADAYHMTATHPEGLGAMQAMKLALKDAELPLEAVDYLNVHATSTPVGDLSEINAIQGLFGNDPRHLHLSATKSMTGHLLGAAGAVEAIACILAIENSLIPPTINTEQLDPQVPAALQIIRGEARELAVEVAMSNTFGFGGHNGIVVFKKFRG</sequence>
<evidence type="ECO:0000256" key="4">
    <source>
        <dbReference type="ARBA" id="ARBA00014657"/>
    </source>
</evidence>
<keyword evidence="6 11" id="KW-0808">Transferase</keyword>
<dbReference type="OrthoDB" id="9808669at2"/>
<organism evidence="15 16">
    <name type="scientific">Siphonobacter curvatus</name>
    <dbReference type="NCBI Taxonomy" id="2094562"/>
    <lineage>
        <taxon>Bacteria</taxon>
        <taxon>Pseudomonadati</taxon>
        <taxon>Bacteroidota</taxon>
        <taxon>Cytophagia</taxon>
        <taxon>Cytophagales</taxon>
        <taxon>Cytophagaceae</taxon>
        <taxon>Siphonobacter</taxon>
    </lineage>
</organism>
<comment type="similarity">
    <text evidence="2 11 13">Belongs to the thiolase-like superfamily. Beta-ketoacyl-ACP synthases family.</text>
</comment>
<dbReference type="PROSITE" id="PS52004">
    <property type="entry name" value="KS3_2"/>
    <property type="match status" value="1"/>
</dbReference>
<evidence type="ECO:0000256" key="8">
    <source>
        <dbReference type="ARBA" id="ARBA00023098"/>
    </source>
</evidence>
<feature type="domain" description="Ketosynthase family 3 (KS3)" evidence="14">
    <location>
        <begin position="1"/>
        <end position="412"/>
    </location>
</feature>
<reference evidence="16" key="1">
    <citation type="submission" date="2018-02" db="EMBL/GenBank/DDBJ databases">
        <title>Genome sequencing of Solimonas sp. HR-BB.</title>
        <authorList>
            <person name="Lee Y."/>
            <person name="Jeon C.O."/>
        </authorList>
    </citation>
    <scope>NUCLEOTIDE SEQUENCE [LARGE SCALE GENOMIC DNA]</scope>
    <source>
        <strain evidence="16">HR-U</strain>
    </source>
</reference>
<gene>
    <name evidence="15" type="primary">fabF</name>
    <name evidence="15" type="ORF">C5O19_19020</name>
</gene>
<dbReference type="SUPFAM" id="SSF53901">
    <property type="entry name" value="Thiolase-like"/>
    <property type="match status" value="2"/>
</dbReference>
<dbReference type="InterPro" id="IPR000794">
    <property type="entry name" value="Beta-ketoacyl_synthase"/>
</dbReference>
<evidence type="ECO:0000256" key="3">
    <source>
        <dbReference type="ARBA" id="ARBA00012356"/>
    </source>
</evidence>
<dbReference type="InterPro" id="IPR014031">
    <property type="entry name" value="Ketoacyl_synth_C"/>
</dbReference>
<comment type="function">
    <text evidence="11">Involved in the type II fatty acid elongation cycle. Catalyzes the elongation of a wide range of acyl-ACP by the addition of two carbons from malonyl-ACP to an acyl acceptor. Can efficiently catalyze the conversion of palmitoleoyl-ACP (cis-hexadec-9-enoyl-ACP) to cis-vaccenoyl-ACP (cis-octadec-11-enoyl-ACP), an essential step in the thermal regulation of fatty acid composition.</text>
</comment>
<dbReference type="InterPro" id="IPR014030">
    <property type="entry name" value="Ketoacyl_synth_N"/>
</dbReference>
<dbReference type="UniPathway" id="UPA00094"/>
<dbReference type="EMBL" id="PTRA01000004">
    <property type="protein sequence ID" value="PQA55514.1"/>
    <property type="molecule type" value="Genomic_DNA"/>
</dbReference>
<evidence type="ECO:0000256" key="5">
    <source>
        <dbReference type="ARBA" id="ARBA00022516"/>
    </source>
</evidence>
<evidence type="ECO:0000259" key="14">
    <source>
        <dbReference type="PROSITE" id="PS52004"/>
    </source>
</evidence>
<feature type="active site" description="For beta-ketoacyl synthase activity" evidence="12">
    <location>
        <position position="163"/>
    </location>
</feature>
<dbReference type="InterPro" id="IPR018201">
    <property type="entry name" value="Ketoacyl_synth_AS"/>
</dbReference>
<keyword evidence="9 11" id="KW-0275">Fatty acid biosynthesis</keyword>
<evidence type="ECO:0000256" key="2">
    <source>
        <dbReference type="ARBA" id="ARBA00008467"/>
    </source>
</evidence>
<dbReference type="PROSITE" id="PS00606">
    <property type="entry name" value="KS3_1"/>
    <property type="match status" value="1"/>
</dbReference>
<proteinExistence type="inferred from homology"/>
<accession>A0A2S7IHP6</accession>
<evidence type="ECO:0000256" key="10">
    <source>
        <dbReference type="ARBA" id="ARBA00023315"/>
    </source>
</evidence>
<evidence type="ECO:0000256" key="11">
    <source>
        <dbReference type="PIRNR" id="PIRNR000447"/>
    </source>
</evidence>
<dbReference type="Gene3D" id="3.40.47.10">
    <property type="match status" value="1"/>
</dbReference>
<evidence type="ECO:0000313" key="16">
    <source>
        <dbReference type="Proteomes" id="UP000239590"/>
    </source>
</evidence>
<evidence type="ECO:0000256" key="1">
    <source>
        <dbReference type="ARBA" id="ARBA00005194"/>
    </source>
</evidence>
<dbReference type="FunFam" id="3.40.47.10:FF:000018">
    <property type="entry name" value="3-oxoacyl-[acyl-carrier-protein] synthase 2"/>
    <property type="match status" value="1"/>
</dbReference>
<evidence type="ECO:0000256" key="9">
    <source>
        <dbReference type="ARBA" id="ARBA00023160"/>
    </source>
</evidence>
<dbReference type="Pfam" id="PF00109">
    <property type="entry name" value="ketoacyl-synt"/>
    <property type="match status" value="1"/>
</dbReference>
<keyword evidence="5 11" id="KW-0444">Lipid biosynthesis</keyword>
<dbReference type="InterPro" id="IPR017568">
    <property type="entry name" value="3-oxoacyl-ACP_synth-2"/>
</dbReference>
<evidence type="ECO:0000256" key="6">
    <source>
        <dbReference type="ARBA" id="ARBA00022679"/>
    </source>
</evidence>
<keyword evidence="8" id="KW-0443">Lipid metabolism</keyword>
<dbReference type="SMART" id="SM00825">
    <property type="entry name" value="PKS_KS"/>
    <property type="match status" value="1"/>
</dbReference>
<comment type="catalytic activity">
    <reaction evidence="11">
        <text>(9Z)-hexadecenoyl-[ACP] + malonyl-[ACP] + H(+) = 3-oxo-(11Z)-octadecenoyl-[ACP] + holo-[ACP] + CO2</text>
        <dbReference type="Rhea" id="RHEA:55040"/>
        <dbReference type="Rhea" id="RHEA-COMP:9623"/>
        <dbReference type="Rhea" id="RHEA-COMP:9685"/>
        <dbReference type="Rhea" id="RHEA-COMP:10800"/>
        <dbReference type="Rhea" id="RHEA-COMP:14074"/>
        <dbReference type="ChEBI" id="CHEBI:15378"/>
        <dbReference type="ChEBI" id="CHEBI:16526"/>
        <dbReference type="ChEBI" id="CHEBI:64479"/>
        <dbReference type="ChEBI" id="CHEBI:78449"/>
        <dbReference type="ChEBI" id="CHEBI:83989"/>
        <dbReference type="ChEBI" id="CHEBI:138538"/>
        <dbReference type="EC" id="2.3.1.179"/>
    </reaction>
</comment>
<keyword evidence="7" id="KW-0276">Fatty acid metabolism</keyword>